<proteinExistence type="predicted"/>
<organism evidence="2">
    <name type="scientific">Tanacetum cinerariifolium</name>
    <name type="common">Dalmatian daisy</name>
    <name type="synonym">Chrysanthemum cinerariifolium</name>
    <dbReference type="NCBI Taxonomy" id="118510"/>
    <lineage>
        <taxon>Eukaryota</taxon>
        <taxon>Viridiplantae</taxon>
        <taxon>Streptophyta</taxon>
        <taxon>Embryophyta</taxon>
        <taxon>Tracheophyta</taxon>
        <taxon>Spermatophyta</taxon>
        <taxon>Magnoliopsida</taxon>
        <taxon>eudicotyledons</taxon>
        <taxon>Gunneridae</taxon>
        <taxon>Pentapetalae</taxon>
        <taxon>asterids</taxon>
        <taxon>campanulids</taxon>
        <taxon>Asterales</taxon>
        <taxon>Asteraceae</taxon>
        <taxon>Asteroideae</taxon>
        <taxon>Anthemideae</taxon>
        <taxon>Anthemidinae</taxon>
        <taxon>Tanacetum</taxon>
    </lineage>
</organism>
<evidence type="ECO:0000313" key="2">
    <source>
        <dbReference type="EMBL" id="GEU81650.1"/>
    </source>
</evidence>
<gene>
    <name evidence="2" type="ORF">Tci_053628</name>
</gene>
<accession>A0A6L2N6A7</accession>
<sequence>MLTLINQCLTGKTSGSNKPKHLVLQMLWGIVTRSNVDYTKLLWEEFVQGIQDFFSYQASLSIPSKKSTPHVIPFYRFTKLIIYYLGSRHNIHRRPESPVHVTGDGFPLGNLKFIPKGEKDEVFGKPIPKELITEAIQTSLFYQQYLDMVARKPTTKRDEQKKTASAADKPKKPTTVKKPAPAKQMKHLVDESDEEPQRVSDPQIEEDEYNLQRGIQMSLESFQAPVGRVAFHKPTSDAKTRADMDKTNSEGDTEILNFGEEQGEDVSNKVDLEEKTAEINEGQAGSEPGKTLESQPPPEHILMEEDQAGPNPGQSHHPDEEHVHLENLLSLFETLSSIKYLDDAFTYGDQFLNDKPTEEEPNKDNVETEVKSMVTANAIAQSFNDPNENKLLQKTGDMGSFIEWYCRKIRKSKLSNADLEDKIDLTNPEGNRVIPDVIKPLPLGGPLSQKSHMVKDFRLFNYNSGMENKIWSEDDKRRSKEFMEVIERRLKIRRILRSLESFVSGSQNQRDLPMDNPLVSVEVLRYDIKRSKSKNKGIVLTEMELALEQTQQVSHYMIAFPEISQRIRDKYHNLEDDEMVKSIFDSGKNKAGVGMKILSWMITDKMKLVKNYRMYAAVFRINVPTTQSQPIESTQGTHRITSALGNLTLMWIDMCFHKL</sequence>
<evidence type="ECO:0000256" key="1">
    <source>
        <dbReference type="SAM" id="MobiDB-lite"/>
    </source>
</evidence>
<reference evidence="2" key="1">
    <citation type="journal article" date="2019" name="Sci. Rep.">
        <title>Draft genome of Tanacetum cinerariifolium, the natural source of mosquito coil.</title>
        <authorList>
            <person name="Yamashiro T."/>
            <person name="Shiraishi A."/>
            <person name="Satake H."/>
            <person name="Nakayama K."/>
        </authorList>
    </citation>
    <scope>NUCLEOTIDE SEQUENCE</scope>
</reference>
<comment type="caution">
    <text evidence="2">The sequence shown here is derived from an EMBL/GenBank/DDBJ whole genome shotgun (WGS) entry which is preliminary data.</text>
</comment>
<name>A0A6L2N6A7_TANCI</name>
<dbReference type="AlphaFoldDB" id="A0A6L2N6A7"/>
<dbReference type="EMBL" id="BKCJ010008327">
    <property type="protein sequence ID" value="GEU81650.1"/>
    <property type="molecule type" value="Genomic_DNA"/>
</dbReference>
<protein>
    <submittedName>
        <fullName evidence="2">E-beta-farnesene synthase</fullName>
    </submittedName>
</protein>
<feature type="compositionally biased region" description="Basic and acidic residues" evidence="1">
    <location>
        <begin position="234"/>
        <end position="249"/>
    </location>
</feature>
<feature type="region of interest" description="Disordered" evidence="1">
    <location>
        <begin position="153"/>
        <end position="204"/>
    </location>
</feature>
<feature type="region of interest" description="Disordered" evidence="1">
    <location>
        <begin position="226"/>
        <end position="269"/>
    </location>
</feature>
<feature type="compositionally biased region" description="Basic and acidic residues" evidence="1">
    <location>
        <begin position="187"/>
        <end position="198"/>
    </location>
</feature>